<evidence type="ECO:0000259" key="8">
    <source>
        <dbReference type="PROSITE" id="PS50858"/>
    </source>
</evidence>
<dbReference type="AlphaFoldDB" id="A0A067KLF7"/>
<evidence type="ECO:0000256" key="4">
    <source>
        <dbReference type="ARBA" id="ARBA00023015"/>
    </source>
</evidence>
<dbReference type="Pfam" id="PF08567">
    <property type="entry name" value="PH_TFIIH"/>
    <property type="match status" value="1"/>
</dbReference>
<dbReference type="Gene3D" id="6.10.140.1200">
    <property type="match status" value="1"/>
</dbReference>
<dbReference type="GO" id="GO:0006289">
    <property type="term" value="P:nucleotide-excision repair"/>
    <property type="evidence" value="ECO:0007669"/>
    <property type="project" value="InterPro"/>
</dbReference>
<dbReference type="InterPro" id="IPR027079">
    <property type="entry name" value="Tfb1/GTF2H1"/>
</dbReference>
<keyword evidence="4" id="KW-0805">Transcription regulation</keyword>
<dbReference type="SUPFAM" id="SSF140383">
    <property type="entry name" value="BSD domain-like"/>
    <property type="match status" value="2"/>
</dbReference>
<feature type="domain" description="BSD" evidence="8">
    <location>
        <begin position="111"/>
        <end position="167"/>
    </location>
</feature>
<feature type="compositionally biased region" description="Basic and acidic residues" evidence="7">
    <location>
        <begin position="366"/>
        <end position="379"/>
    </location>
</feature>
<gene>
    <name evidence="9" type="ORF">JCGZ_13184</name>
</gene>
<dbReference type="OrthoDB" id="360521at2759"/>
<dbReference type="InterPro" id="IPR013876">
    <property type="entry name" value="TFIIH_BTF_p62_N"/>
</dbReference>
<dbReference type="PANTHER" id="PTHR12856">
    <property type="entry name" value="TRANSCRIPTION INITIATION FACTOR IIH-RELATED"/>
    <property type="match status" value="1"/>
</dbReference>
<name>A0A067KLF7_JATCU</name>
<evidence type="ECO:0000256" key="6">
    <source>
        <dbReference type="ARBA" id="ARBA00023242"/>
    </source>
</evidence>
<feature type="domain" description="BSD" evidence="8">
    <location>
        <begin position="192"/>
        <end position="244"/>
    </location>
</feature>
<dbReference type="EMBL" id="KK914578">
    <property type="protein sequence ID" value="KDP32634.1"/>
    <property type="molecule type" value="Genomic_DNA"/>
</dbReference>
<dbReference type="PROSITE" id="PS50858">
    <property type="entry name" value="BSD"/>
    <property type="match status" value="2"/>
</dbReference>
<proteinExistence type="inferred from homology"/>
<dbReference type="GO" id="GO:0006351">
    <property type="term" value="P:DNA-templated transcription"/>
    <property type="evidence" value="ECO:0007669"/>
    <property type="project" value="InterPro"/>
</dbReference>
<evidence type="ECO:0000256" key="7">
    <source>
        <dbReference type="SAM" id="MobiDB-lite"/>
    </source>
</evidence>
<organism evidence="9 10">
    <name type="scientific">Jatropha curcas</name>
    <name type="common">Barbados nut</name>
    <dbReference type="NCBI Taxonomy" id="180498"/>
    <lineage>
        <taxon>Eukaryota</taxon>
        <taxon>Viridiplantae</taxon>
        <taxon>Streptophyta</taxon>
        <taxon>Embryophyta</taxon>
        <taxon>Tracheophyta</taxon>
        <taxon>Spermatophyta</taxon>
        <taxon>Magnoliopsida</taxon>
        <taxon>eudicotyledons</taxon>
        <taxon>Gunneridae</taxon>
        <taxon>Pentapetalae</taxon>
        <taxon>rosids</taxon>
        <taxon>fabids</taxon>
        <taxon>Malpighiales</taxon>
        <taxon>Euphorbiaceae</taxon>
        <taxon>Crotonoideae</taxon>
        <taxon>Jatropheae</taxon>
        <taxon>Jatropha</taxon>
    </lineage>
</organism>
<evidence type="ECO:0000313" key="9">
    <source>
        <dbReference type="EMBL" id="KDP32634.1"/>
    </source>
</evidence>
<dbReference type="InterPro" id="IPR011993">
    <property type="entry name" value="PH-like_dom_sf"/>
</dbReference>
<evidence type="ECO:0000256" key="5">
    <source>
        <dbReference type="ARBA" id="ARBA00023163"/>
    </source>
</evidence>
<comment type="subcellular location">
    <subcellularLocation>
        <location evidence="1">Nucleus</location>
    </subcellularLocation>
</comment>
<reference evidence="9 10" key="1">
    <citation type="journal article" date="2014" name="PLoS ONE">
        <title>Global Analysis of Gene Expression Profiles in Physic Nut (Jatropha curcas L.) Seedlings Exposed to Salt Stress.</title>
        <authorList>
            <person name="Zhang L."/>
            <person name="Zhang C."/>
            <person name="Wu P."/>
            <person name="Chen Y."/>
            <person name="Li M."/>
            <person name="Jiang H."/>
            <person name="Wu G."/>
        </authorList>
    </citation>
    <scope>NUCLEOTIDE SEQUENCE [LARGE SCALE GENOMIC DNA]</scope>
    <source>
        <strain evidence="10">cv. GZQX0401</strain>
        <tissue evidence="9">Young leaves</tissue>
    </source>
</reference>
<evidence type="ECO:0000313" key="10">
    <source>
        <dbReference type="Proteomes" id="UP000027138"/>
    </source>
</evidence>
<keyword evidence="10" id="KW-1185">Reference proteome</keyword>
<dbReference type="SMART" id="SM00751">
    <property type="entry name" value="BSD"/>
    <property type="match status" value="2"/>
</dbReference>
<keyword evidence="3" id="KW-0677">Repeat</keyword>
<dbReference type="InterPro" id="IPR005607">
    <property type="entry name" value="BSD_dom"/>
</dbReference>
<keyword evidence="6" id="KW-0539">Nucleus</keyword>
<keyword evidence="5" id="KW-0804">Transcription</keyword>
<dbReference type="STRING" id="180498.A0A067KLF7"/>
<feature type="region of interest" description="Disordered" evidence="7">
    <location>
        <begin position="359"/>
        <end position="379"/>
    </location>
</feature>
<evidence type="ECO:0000256" key="3">
    <source>
        <dbReference type="ARBA" id="ARBA00022737"/>
    </source>
</evidence>
<dbReference type="SUPFAM" id="SSF50729">
    <property type="entry name" value="PH domain-like"/>
    <property type="match status" value="1"/>
</dbReference>
<accession>A0A067KLF7</accession>
<sequence length="599" mass="67844">MASGQVAKRVKYKTSVKDPGTPGRLLLTMEKLAFRPNNPNSASKLDMEFKYIKNHKYTKEGSNKAPMLNLTSNQGVSYIFEFDNYNDLHVCREFVGKALSKPVESSKPADTSEAPSEQPSTEELLLRMKLLQENSELQKLHKQFVSDGVLTDTEFWATRKKLLNADFSKKSKQRVGLKSAMLSDSKPLIDGRTNKVTFNLTPEIVCEIFAEKPAVHQAYLSLVPNKMTDRDFWTKYCRAEYLNHSKNAHAAAAEAAEDEELALFLKPDDILARETRRKIRCVDPTLDMEADLGDDYTHLPDHGIVRDGIKEIAELQNEPYRRTLLQDLNRHAAVVLEGKAIDDEQLKDTKTVAEALAQSKQGHKTLYREPDGSDKERSSRISQMMEIEDLQGSNDLPLAPLCIKDPRDYFDSQQVTALKTSRDTPVGTETVNCSLTSKEAYGSLRDSISEIKVVGLNDPVVKPEVAMKVLSVLTHNISSTKYNIGKNPRESVLDRFPNTIKDELLHHWMSVEELLKHYWSSYPITTAYLYAKVSRLKDAMSKIDSQLQRMKESVQSDLRNQLTLLIRPMQQALEAAMQHYDADLQKRSEKSGEKPNGYV</sequence>
<dbReference type="Proteomes" id="UP000027138">
    <property type="component" value="Unassembled WGS sequence"/>
</dbReference>
<evidence type="ECO:0000256" key="2">
    <source>
        <dbReference type="ARBA" id="ARBA00009448"/>
    </source>
</evidence>
<dbReference type="Pfam" id="PF03909">
    <property type="entry name" value="BSD"/>
    <property type="match status" value="1"/>
</dbReference>
<dbReference type="GO" id="GO:0000439">
    <property type="term" value="C:transcription factor TFIIH core complex"/>
    <property type="evidence" value="ECO:0007669"/>
    <property type="project" value="InterPro"/>
</dbReference>
<dbReference type="Gene3D" id="2.30.29.30">
    <property type="entry name" value="Pleckstrin-homology domain (PH domain)/Phosphotyrosine-binding domain (PTB)"/>
    <property type="match status" value="1"/>
</dbReference>
<evidence type="ECO:0000256" key="1">
    <source>
        <dbReference type="ARBA" id="ARBA00004123"/>
    </source>
</evidence>
<dbReference type="InterPro" id="IPR035925">
    <property type="entry name" value="BSD_dom_sf"/>
</dbReference>
<comment type="similarity">
    <text evidence="2">Belongs to the TFB1 family.</text>
</comment>
<feature type="region of interest" description="Disordered" evidence="7">
    <location>
        <begin position="102"/>
        <end position="122"/>
    </location>
</feature>
<protein>
    <recommendedName>
        <fullName evidence="8">BSD domain-containing protein</fullName>
    </recommendedName>
</protein>